<dbReference type="EMBL" id="QJVD01000013">
    <property type="protein sequence ID" value="PYI66673.1"/>
    <property type="molecule type" value="Genomic_DNA"/>
</dbReference>
<evidence type="ECO:0000256" key="4">
    <source>
        <dbReference type="ARBA" id="ARBA00022842"/>
    </source>
</evidence>
<keyword evidence="3" id="KW-0479">Metal-binding</keyword>
<dbReference type="RefSeq" id="WP_110501390.1">
    <property type="nucleotide sequence ID" value="NZ_QJVD01000013.1"/>
</dbReference>
<keyword evidence="8" id="KW-1185">Reference proteome</keyword>
<dbReference type="GO" id="GO:0003723">
    <property type="term" value="F:RNA binding"/>
    <property type="evidence" value="ECO:0007669"/>
    <property type="project" value="InterPro"/>
</dbReference>
<evidence type="ECO:0000313" key="8">
    <source>
        <dbReference type="Proteomes" id="UP000247832"/>
    </source>
</evidence>
<dbReference type="GO" id="GO:0003964">
    <property type="term" value="F:RNA-directed DNA polymerase activity"/>
    <property type="evidence" value="ECO:0007669"/>
    <property type="project" value="UniProtKB-KW"/>
</dbReference>
<dbReference type="Proteomes" id="UP000247832">
    <property type="component" value="Unassembled WGS sequence"/>
</dbReference>
<feature type="domain" description="Reverse transcriptase" evidence="6">
    <location>
        <begin position="1"/>
        <end position="83"/>
    </location>
</feature>
<evidence type="ECO:0000259" key="6">
    <source>
        <dbReference type="PROSITE" id="PS50878"/>
    </source>
</evidence>
<gene>
    <name evidence="7" type="ORF">CVV68_12720</name>
</gene>
<keyword evidence="1" id="KW-0808">Transferase</keyword>
<keyword evidence="5" id="KW-0695">RNA-directed DNA polymerase</keyword>
<evidence type="ECO:0000256" key="3">
    <source>
        <dbReference type="ARBA" id="ARBA00022723"/>
    </source>
</evidence>
<reference evidence="7 8" key="1">
    <citation type="submission" date="2018-05" db="EMBL/GenBank/DDBJ databases">
        <title>Genetic diversity of glacier-inhabiting Cryobacterium bacteria in China and description of Cryobacterium mengkeensis sp. nov. and Arthrobacter glacialis sp. nov.</title>
        <authorList>
            <person name="Liu Q."/>
            <person name="Xin Y.-H."/>
        </authorList>
    </citation>
    <scope>NUCLEOTIDE SEQUENCE [LARGE SCALE GENOMIC DNA]</scope>
    <source>
        <strain evidence="7 8">LI2</strain>
    </source>
</reference>
<protein>
    <recommendedName>
        <fullName evidence="6">Reverse transcriptase domain-containing protein</fullName>
    </recommendedName>
</protein>
<dbReference type="OrthoDB" id="1550386at2"/>
<sequence>MLANLTLRRLDSRLSGWAGAFDAVYTRYADDLAFSGSAELARRADAFVRGAARIVADEGHALNGLKTRIHPAGVRQSVTGVVVNERTNITRSEFDLLKAVLRNCAVHGPESQNREGHPDFRAQLLGRITWVACVHPPRGARLRADFGRISW</sequence>
<proteinExistence type="predicted"/>
<dbReference type="InterPro" id="IPR000477">
    <property type="entry name" value="RT_dom"/>
</dbReference>
<dbReference type="PRINTS" id="PR00866">
    <property type="entry name" value="RNADNAPOLMS"/>
</dbReference>
<comment type="caution">
    <text evidence="7">The sequence shown here is derived from an EMBL/GenBank/DDBJ whole genome shotgun (WGS) entry which is preliminary data.</text>
</comment>
<evidence type="ECO:0000313" key="7">
    <source>
        <dbReference type="EMBL" id="PYI66673.1"/>
    </source>
</evidence>
<evidence type="ECO:0000256" key="2">
    <source>
        <dbReference type="ARBA" id="ARBA00022695"/>
    </source>
</evidence>
<dbReference type="GO" id="GO:0046872">
    <property type="term" value="F:metal ion binding"/>
    <property type="evidence" value="ECO:0007669"/>
    <property type="project" value="UniProtKB-KW"/>
</dbReference>
<dbReference type="AlphaFoldDB" id="A0A2V5LAB4"/>
<evidence type="ECO:0000256" key="1">
    <source>
        <dbReference type="ARBA" id="ARBA00022679"/>
    </source>
</evidence>
<keyword evidence="4" id="KW-0460">Magnesium</keyword>
<evidence type="ECO:0000256" key="5">
    <source>
        <dbReference type="ARBA" id="ARBA00022918"/>
    </source>
</evidence>
<dbReference type="InterPro" id="IPR000123">
    <property type="entry name" value="Reverse_transcriptase_msDNA"/>
</dbReference>
<dbReference type="PROSITE" id="PS50878">
    <property type="entry name" value="RT_POL"/>
    <property type="match status" value="1"/>
</dbReference>
<keyword evidence="2" id="KW-0548">Nucleotidyltransferase</keyword>
<organism evidence="7 8">
    <name type="scientific">Arthrobacter livingstonensis</name>
    <dbReference type="NCBI Taxonomy" id="670078"/>
    <lineage>
        <taxon>Bacteria</taxon>
        <taxon>Bacillati</taxon>
        <taxon>Actinomycetota</taxon>
        <taxon>Actinomycetes</taxon>
        <taxon>Micrococcales</taxon>
        <taxon>Micrococcaceae</taxon>
        <taxon>Arthrobacter</taxon>
    </lineage>
</organism>
<name>A0A2V5LAB4_9MICC</name>
<accession>A0A2V5LAB4</accession>